<evidence type="ECO:0000313" key="3">
    <source>
        <dbReference type="Proteomes" id="UP000000663"/>
    </source>
</evidence>
<name>Q0W5S9_METAR</name>
<evidence type="ECO:0000256" key="1">
    <source>
        <dbReference type="SAM" id="Phobius"/>
    </source>
</evidence>
<proteinExistence type="predicted"/>
<accession>Q0W5S9</accession>
<keyword evidence="1" id="KW-1133">Transmembrane helix</keyword>
<dbReference type="Proteomes" id="UP000000663">
    <property type="component" value="Chromosome"/>
</dbReference>
<dbReference type="KEGG" id="rci:RCIX917"/>
<sequence length="210" mass="23085">MIISQPVSGTGYEGAEMATDNPVNYSEVFEGVLERGERIVWTGRPRQDSVVPLNPKSTLVTGAAAIISLLFAVLAGLLVHNTLYRAIAAILGLLFCAMCIYATFNQVGGGFLARKKAYYALTNRRALALFQYRVPVLVAIDISNPVRLRMSSGERGTIYFGEGVLTYVGMEHVRGGKRLFDLAFEDIEDARQVYDLICRQNPEHRGPPVA</sequence>
<feature type="transmembrane region" description="Helical" evidence="1">
    <location>
        <begin position="86"/>
        <end position="104"/>
    </location>
</feature>
<protein>
    <recommendedName>
        <fullName evidence="4">DUF304 domain-containing protein</fullName>
    </recommendedName>
</protein>
<keyword evidence="1" id="KW-0472">Membrane</keyword>
<keyword evidence="1" id="KW-0812">Transmembrane</keyword>
<keyword evidence="3" id="KW-1185">Reference proteome</keyword>
<dbReference type="AlphaFoldDB" id="Q0W5S9"/>
<feature type="transmembrane region" description="Helical" evidence="1">
    <location>
        <begin position="59"/>
        <end position="79"/>
    </location>
</feature>
<dbReference type="EMBL" id="AM114193">
    <property type="protein sequence ID" value="CAJ36264.1"/>
    <property type="molecule type" value="Genomic_DNA"/>
</dbReference>
<evidence type="ECO:0000313" key="2">
    <source>
        <dbReference type="EMBL" id="CAJ36264.1"/>
    </source>
</evidence>
<organism evidence="2 3">
    <name type="scientific">Methanocella arvoryzae (strain DSM 22066 / NBRC 105507 / MRE50)</name>
    <dbReference type="NCBI Taxonomy" id="351160"/>
    <lineage>
        <taxon>Archaea</taxon>
        <taxon>Methanobacteriati</taxon>
        <taxon>Methanobacteriota</taxon>
        <taxon>Stenosarchaea group</taxon>
        <taxon>Methanomicrobia</taxon>
        <taxon>Methanocellales</taxon>
        <taxon>Methanocellaceae</taxon>
        <taxon>Methanocella</taxon>
    </lineage>
</organism>
<gene>
    <name evidence="2" type="ORF">RCIX917</name>
</gene>
<reference evidence="2 3" key="1">
    <citation type="journal article" date="2006" name="Science">
        <title>Genome of rice cluster I archaea -- the key methane producers in the rice rhizosphere.</title>
        <authorList>
            <person name="Erkel C."/>
            <person name="Kube M."/>
            <person name="Reinhardt R."/>
            <person name="Liesack W."/>
        </authorList>
    </citation>
    <scope>NUCLEOTIDE SEQUENCE [LARGE SCALE GENOMIC DNA]</scope>
    <source>
        <strain evidence="3">DSM 22066 / NBRC 105507 / MRE50</strain>
    </source>
</reference>
<evidence type="ECO:0008006" key="4">
    <source>
        <dbReference type="Google" id="ProtNLM"/>
    </source>
</evidence>